<keyword evidence="3" id="KW-1185">Reference proteome</keyword>
<gene>
    <name evidence="2" type="ORF">ACFO3E_19820</name>
</gene>
<comment type="caution">
    <text evidence="2">The sequence shown here is derived from an EMBL/GenBank/DDBJ whole genome shotgun (WGS) entry which is preliminary data.</text>
</comment>
<dbReference type="EMBL" id="JBHSFZ010000064">
    <property type="protein sequence ID" value="MFC4596401.1"/>
    <property type="molecule type" value="Genomic_DNA"/>
</dbReference>
<feature type="domain" description="RadC-like JAB" evidence="1">
    <location>
        <begin position="27"/>
        <end position="97"/>
    </location>
</feature>
<accession>A0ABV9F6L9</accession>
<protein>
    <submittedName>
        <fullName evidence="2">JAB domain-containing protein</fullName>
    </submittedName>
</protein>
<sequence length="99" mass="11704">MPLLDSTQFLLLNDEWTPIHRVSADDDWREVVHELLQHDSQWLVIEQQRFDDQSPAPRWADIRFSRAISRRLRPIEVKLADHVIQGRGHHFSFRAAGLL</sequence>
<name>A0ABV9F6L9_9SPHN</name>
<evidence type="ECO:0000259" key="1">
    <source>
        <dbReference type="Pfam" id="PF04002"/>
    </source>
</evidence>
<reference evidence="3" key="1">
    <citation type="journal article" date="2019" name="Int. J. Syst. Evol. Microbiol.">
        <title>The Global Catalogue of Microorganisms (GCM) 10K type strain sequencing project: providing services to taxonomists for standard genome sequencing and annotation.</title>
        <authorList>
            <consortium name="The Broad Institute Genomics Platform"/>
            <consortium name="The Broad Institute Genome Sequencing Center for Infectious Disease"/>
            <person name="Wu L."/>
            <person name="Ma J."/>
        </authorList>
    </citation>
    <scope>NUCLEOTIDE SEQUENCE [LARGE SCALE GENOMIC DNA]</scope>
    <source>
        <strain evidence="3">NBRC 103632</strain>
    </source>
</reference>
<dbReference type="Pfam" id="PF04002">
    <property type="entry name" value="RadC"/>
    <property type="match status" value="1"/>
</dbReference>
<dbReference type="Gene3D" id="3.40.140.10">
    <property type="entry name" value="Cytidine Deaminase, domain 2"/>
    <property type="match status" value="1"/>
</dbReference>
<proteinExistence type="predicted"/>
<organism evidence="2 3">
    <name type="scientific">Sphingobium tyrosinilyticum</name>
    <dbReference type="NCBI Taxonomy" id="2715436"/>
    <lineage>
        <taxon>Bacteria</taxon>
        <taxon>Pseudomonadati</taxon>
        <taxon>Pseudomonadota</taxon>
        <taxon>Alphaproteobacteria</taxon>
        <taxon>Sphingomonadales</taxon>
        <taxon>Sphingomonadaceae</taxon>
        <taxon>Sphingobium</taxon>
    </lineage>
</organism>
<evidence type="ECO:0000313" key="2">
    <source>
        <dbReference type="EMBL" id="MFC4596401.1"/>
    </source>
</evidence>
<dbReference type="Proteomes" id="UP001595957">
    <property type="component" value="Unassembled WGS sequence"/>
</dbReference>
<evidence type="ECO:0000313" key="3">
    <source>
        <dbReference type="Proteomes" id="UP001595957"/>
    </source>
</evidence>
<dbReference type="RefSeq" id="WP_066527714.1">
    <property type="nucleotide sequence ID" value="NZ_JBHSFZ010000064.1"/>
</dbReference>
<dbReference type="InterPro" id="IPR025657">
    <property type="entry name" value="RadC_JAB"/>
</dbReference>